<proteinExistence type="predicted"/>
<evidence type="ECO:0000313" key="2">
    <source>
        <dbReference type="Proteomes" id="UP001060215"/>
    </source>
</evidence>
<organism evidence="1 2">
    <name type="scientific">Camellia lanceoleosa</name>
    <dbReference type="NCBI Taxonomy" id="1840588"/>
    <lineage>
        <taxon>Eukaryota</taxon>
        <taxon>Viridiplantae</taxon>
        <taxon>Streptophyta</taxon>
        <taxon>Embryophyta</taxon>
        <taxon>Tracheophyta</taxon>
        <taxon>Spermatophyta</taxon>
        <taxon>Magnoliopsida</taxon>
        <taxon>eudicotyledons</taxon>
        <taxon>Gunneridae</taxon>
        <taxon>Pentapetalae</taxon>
        <taxon>asterids</taxon>
        <taxon>Ericales</taxon>
        <taxon>Theaceae</taxon>
        <taxon>Camellia</taxon>
    </lineage>
</organism>
<keyword evidence="2" id="KW-1185">Reference proteome</keyword>
<evidence type="ECO:0000313" key="1">
    <source>
        <dbReference type="EMBL" id="KAI7995135.1"/>
    </source>
</evidence>
<sequence>MKKHEKKNLMVAAIAPSMGTDSFWFIITAKIPVLLKTSN</sequence>
<comment type="caution">
    <text evidence="1">The sequence shown here is derived from an EMBL/GenBank/DDBJ whole genome shotgun (WGS) entry which is preliminary data.</text>
</comment>
<protein>
    <submittedName>
        <fullName evidence="1">Uncharacterized protein</fullName>
    </submittedName>
</protein>
<dbReference type="EMBL" id="CM045769">
    <property type="protein sequence ID" value="KAI7995135.1"/>
    <property type="molecule type" value="Genomic_DNA"/>
</dbReference>
<reference evidence="1 2" key="1">
    <citation type="journal article" date="2022" name="Plant J.">
        <title>Chromosome-level genome of Camellia lanceoleosa provides a valuable resource for understanding genome evolution and self-incompatibility.</title>
        <authorList>
            <person name="Gong W."/>
            <person name="Xiao S."/>
            <person name="Wang L."/>
            <person name="Liao Z."/>
            <person name="Chang Y."/>
            <person name="Mo W."/>
            <person name="Hu G."/>
            <person name="Li W."/>
            <person name="Zhao G."/>
            <person name="Zhu H."/>
            <person name="Hu X."/>
            <person name="Ji K."/>
            <person name="Xiang X."/>
            <person name="Song Q."/>
            <person name="Yuan D."/>
            <person name="Jin S."/>
            <person name="Zhang L."/>
        </authorList>
    </citation>
    <scope>NUCLEOTIDE SEQUENCE [LARGE SCALE GENOMIC DNA]</scope>
    <source>
        <strain evidence="1">SQ_2022a</strain>
    </source>
</reference>
<gene>
    <name evidence="1" type="ORF">LOK49_LG11G02462</name>
</gene>
<accession>A0ACC0G283</accession>
<dbReference type="Proteomes" id="UP001060215">
    <property type="component" value="Chromosome 12"/>
</dbReference>
<name>A0ACC0G283_9ERIC</name>